<dbReference type="GO" id="GO:0004843">
    <property type="term" value="F:cysteine-type deubiquitinase activity"/>
    <property type="evidence" value="ECO:0007669"/>
    <property type="project" value="UniProtKB-UniRule"/>
</dbReference>
<feature type="region of interest" description="Disordered" evidence="3">
    <location>
        <begin position="23"/>
        <end position="47"/>
    </location>
</feature>
<evidence type="ECO:0000256" key="1">
    <source>
        <dbReference type="ARBA" id="ARBA00000707"/>
    </source>
</evidence>
<protein>
    <recommendedName>
        <fullName evidence="2">Ubiquitin carboxyl-terminal hydrolase</fullName>
        <ecNumber evidence="2">3.4.19.12</ecNumber>
    </recommendedName>
</protein>
<feature type="domain" description="USP" evidence="4">
    <location>
        <begin position="186"/>
        <end position="489"/>
    </location>
</feature>
<dbReference type="InterPro" id="IPR038765">
    <property type="entry name" value="Papain-like_cys_pep_sf"/>
</dbReference>
<comment type="similarity">
    <text evidence="2">Belongs to the peptidase C19 family.</text>
</comment>
<keyword evidence="2" id="KW-0788">Thiol protease</keyword>
<dbReference type="InterPro" id="IPR018200">
    <property type="entry name" value="USP_CS"/>
</dbReference>
<dbReference type="AlphaFoldDB" id="T1L0G2"/>
<proteinExistence type="inferred from homology"/>
<reference evidence="5" key="2">
    <citation type="submission" date="2015-06" db="UniProtKB">
        <authorList>
            <consortium name="EnsemblMetazoa"/>
        </authorList>
    </citation>
    <scope>IDENTIFICATION</scope>
</reference>
<dbReference type="SUPFAM" id="SSF54001">
    <property type="entry name" value="Cysteine proteinases"/>
    <property type="match status" value="1"/>
</dbReference>
<dbReference type="EMBL" id="CAEY01000863">
    <property type="status" value="NOT_ANNOTATED_CDS"/>
    <property type="molecule type" value="Genomic_DNA"/>
</dbReference>
<evidence type="ECO:0000259" key="4">
    <source>
        <dbReference type="PROSITE" id="PS50235"/>
    </source>
</evidence>
<keyword evidence="2" id="KW-0378">Hydrolase</keyword>
<dbReference type="GO" id="GO:0006508">
    <property type="term" value="P:proteolysis"/>
    <property type="evidence" value="ECO:0007669"/>
    <property type="project" value="UniProtKB-KW"/>
</dbReference>
<dbReference type="eggNOG" id="KOG1868">
    <property type="taxonomic scope" value="Eukaryota"/>
</dbReference>
<dbReference type="PANTHER" id="PTHR21646">
    <property type="entry name" value="UBIQUITIN CARBOXYL-TERMINAL HYDROLASE"/>
    <property type="match status" value="1"/>
</dbReference>
<dbReference type="PROSITE" id="PS00973">
    <property type="entry name" value="USP_2"/>
    <property type="match status" value="1"/>
</dbReference>
<dbReference type="PROSITE" id="PS50235">
    <property type="entry name" value="USP_3"/>
    <property type="match status" value="1"/>
</dbReference>
<gene>
    <name evidence="5" type="primary">107369170</name>
</gene>
<evidence type="ECO:0000313" key="6">
    <source>
        <dbReference type="Proteomes" id="UP000015104"/>
    </source>
</evidence>
<organism evidence="5 6">
    <name type="scientific">Tetranychus urticae</name>
    <name type="common">Two-spotted spider mite</name>
    <dbReference type="NCBI Taxonomy" id="32264"/>
    <lineage>
        <taxon>Eukaryota</taxon>
        <taxon>Metazoa</taxon>
        <taxon>Ecdysozoa</taxon>
        <taxon>Arthropoda</taxon>
        <taxon>Chelicerata</taxon>
        <taxon>Arachnida</taxon>
        <taxon>Acari</taxon>
        <taxon>Acariformes</taxon>
        <taxon>Trombidiformes</taxon>
        <taxon>Prostigmata</taxon>
        <taxon>Eleutherengona</taxon>
        <taxon>Raphignathae</taxon>
        <taxon>Tetranychoidea</taxon>
        <taxon>Tetranychidae</taxon>
        <taxon>Tetranychus</taxon>
    </lineage>
</organism>
<dbReference type="EC" id="3.4.19.12" evidence="2"/>
<dbReference type="CDD" id="cd02257">
    <property type="entry name" value="Peptidase_C19"/>
    <property type="match status" value="1"/>
</dbReference>
<dbReference type="HOGENOM" id="CLU_008279_1_0_1"/>
<evidence type="ECO:0000256" key="3">
    <source>
        <dbReference type="SAM" id="MobiDB-lite"/>
    </source>
</evidence>
<dbReference type="Gene3D" id="3.90.70.10">
    <property type="entry name" value="Cysteine proteinases"/>
    <property type="match status" value="1"/>
</dbReference>
<feature type="region of interest" description="Disordered" evidence="3">
    <location>
        <begin position="134"/>
        <end position="159"/>
    </location>
</feature>
<sequence length="495" mass="54718">MPVPANSYRSSSNYRGSSVIGFGSSSSTTSSSKPPISSNTFPSYRNSGSFDYSSPSIYSTYRASSSNRSSSSSSTSSSSSSSSSSLSSLASSYHSPSSYLTSLSSSSSSYYRPSSLLSTSGFSSTPCTVTLTRFNPRRSSIDQNDDDTDSLSSTKSSSSISYLSPLSRRKKYTLNDSIIRNPSNIAGLTNLGNTCYMNAILQSLYATEGFRNYVTKSRRGSLNSALGQLFEEMISSINTSVNPSSFRSAFTRIQPKFRGYEQQDAQEFFQYLINALHDEVNTGSFGSSSRNSKSPKSSIEAWERYRMLEDSPFVDLIAGQLSSTVTCSICGNASTCWDPFWDLSLPLPNNVRETDIERCLKEFTALEELSRDELAKCDRCDKPTKSTKRLSIEKAPQVLILHLKRFSNDGYKLTMPRVIANERIATRSKHYSLSSVVLHHGSSIRSGHYTAYSLHGSKWFHFNDERVTEIKNFSPSDAEDAYILFYVESSCSSRL</sequence>
<dbReference type="PROSITE" id="PS00972">
    <property type="entry name" value="USP_1"/>
    <property type="match status" value="1"/>
</dbReference>
<feature type="region of interest" description="Disordered" evidence="3">
    <location>
        <begin position="60"/>
        <end position="83"/>
    </location>
</feature>
<name>T1L0G2_TETUR</name>
<keyword evidence="6" id="KW-1185">Reference proteome</keyword>
<evidence type="ECO:0000256" key="2">
    <source>
        <dbReference type="RuleBase" id="RU366025"/>
    </source>
</evidence>
<dbReference type="EnsemblMetazoa" id="tetur30g00530.1">
    <property type="protein sequence ID" value="tetur30g00530.1"/>
    <property type="gene ID" value="tetur30g00530"/>
</dbReference>
<dbReference type="InterPro" id="IPR028889">
    <property type="entry name" value="USP"/>
</dbReference>
<keyword evidence="2" id="KW-0645">Protease</keyword>
<dbReference type="GO" id="GO:0016579">
    <property type="term" value="P:protein deubiquitination"/>
    <property type="evidence" value="ECO:0007669"/>
    <property type="project" value="InterPro"/>
</dbReference>
<dbReference type="OMA" id="QQANKAW"/>
<feature type="compositionally biased region" description="Low complexity" evidence="3">
    <location>
        <begin position="150"/>
        <end position="159"/>
    </location>
</feature>
<dbReference type="InterPro" id="IPR050185">
    <property type="entry name" value="Ub_carboxyl-term_hydrolase"/>
</dbReference>
<evidence type="ECO:0000313" key="5">
    <source>
        <dbReference type="EnsemblMetazoa" id="tetur30g00530.1"/>
    </source>
</evidence>
<reference evidence="6" key="1">
    <citation type="submission" date="2011-08" db="EMBL/GenBank/DDBJ databases">
        <authorList>
            <person name="Rombauts S."/>
        </authorList>
    </citation>
    <scope>NUCLEOTIDE SEQUENCE</scope>
    <source>
        <strain evidence="6">London</strain>
    </source>
</reference>
<dbReference type="Proteomes" id="UP000015104">
    <property type="component" value="Unassembled WGS sequence"/>
</dbReference>
<dbReference type="STRING" id="32264.T1L0G2"/>
<dbReference type="InterPro" id="IPR001394">
    <property type="entry name" value="Peptidase_C19_UCH"/>
</dbReference>
<comment type="catalytic activity">
    <reaction evidence="1 2">
        <text>Thiol-dependent hydrolysis of ester, thioester, amide, peptide and isopeptide bonds formed by the C-terminal Gly of ubiquitin (a 76-residue protein attached to proteins as an intracellular targeting signal).</text>
        <dbReference type="EC" id="3.4.19.12"/>
    </reaction>
</comment>
<accession>T1L0G2</accession>
<dbReference type="KEGG" id="tut:107369170"/>
<feature type="compositionally biased region" description="Low complexity" evidence="3">
    <location>
        <begin position="23"/>
        <end position="38"/>
    </location>
</feature>
<dbReference type="Pfam" id="PF00443">
    <property type="entry name" value="UCH"/>
    <property type="match status" value="1"/>
</dbReference>
<dbReference type="OrthoDB" id="265306at2759"/>
<keyword evidence="2" id="KW-0833">Ubl conjugation pathway</keyword>